<comment type="caution">
    <text evidence="3">The sequence shown here is derived from an EMBL/GenBank/DDBJ whole genome shotgun (WGS) entry which is preliminary data.</text>
</comment>
<feature type="chain" id="PRO_5047064374" evidence="1">
    <location>
        <begin position="21"/>
        <end position="341"/>
    </location>
</feature>
<dbReference type="Proteomes" id="UP001484535">
    <property type="component" value="Unassembled WGS sequence"/>
</dbReference>
<evidence type="ECO:0000313" key="4">
    <source>
        <dbReference type="Proteomes" id="UP001484535"/>
    </source>
</evidence>
<dbReference type="EMBL" id="JBDLBR010000006">
    <property type="protein sequence ID" value="MEN7538499.1"/>
    <property type="molecule type" value="Genomic_DNA"/>
</dbReference>
<evidence type="ECO:0000313" key="3">
    <source>
        <dbReference type="EMBL" id="MEN7538499.1"/>
    </source>
</evidence>
<dbReference type="GO" id="GO:0003755">
    <property type="term" value="F:peptidyl-prolyl cis-trans isomerase activity"/>
    <property type="evidence" value="ECO:0007669"/>
    <property type="project" value="UniProtKB-EC"/>
</dbReference>
<dbReference type="InterPro" id="IPR002130">
    <property type="entry name" value="Cyclophilin-type_PPIase_dom"/>
</dbReference>
<dbReference type="Pfam" id="PF00160">
    <property type="entry name" value="Pro_isomerase"/>
    <property type="match status" value="1"/>
</dbReference>
<organism evidence="3 4">
    <name type="scientific">Aurantiacibacter flavus</name>
    <dbReference type="NCBI Taxonomy" id="3145232"/>
    <lineage>
        <taxon>Bacteria</taxon>
        <taxon>Pseudomonadati</taxon>
        <taxon>Pseudomonadota</taxon>
        <taxon>Alphaproteobacteria</taxon>
        <taxon>Sphingomonadales</taxon>
        <taxon>Erythrobacteraceae</taxon>
        <taxon>Aurantiacibacter</taxon>
    </lineage>
</organism>
<protein>
    <submittedName>
        <fullName evidence="3">Peptidylprolyl isomerase</fullName>
        <ecNumber evidence="3">5.2.1.8</ecNumber>
    </submittedName>
</protein>
<name>A0ABV0D041_9SPHN</name>
<gene>
    <name evidence="3" type="ORF">ABDJ38_15065</name>
</gene>
<dbReference type="EC" id="5.2.1.8" evidence="3"/>
<evidence type="ECO:0000259" key="2">
    <source>
        <dbReference type="Pfam" id="PF00160"/>
    </source>
</evidence>
<accession>A0ABV0D041</accession>
<sequence length="341" mass="36607">MIKLRLMAASLLVLPSPAMAQDEPPTPDSVVAAAAPEEWVPIAPEDILVMELAPANEGSARRVVIQLLPPPFSQPWVENIRTLARAHWWDGKSVYRVVDNWVAQWGGGDPELGMDPGPLPEGVAAPTASYELPSPFDLDAMRHSGVAWQDVAAAAMLTGFYASGRTLEDLASLDVSGDYHNISGDRYASITAFTNGWPFAGEGESFWPVHCYGSVGVARDLAPDTGTGSELYTVIGHAPRQLDRNIAVVGRVIEGTEHLSTLPRGTAEAGVYAERSEDTPIVSVRLASELSEPPAYEYLDTASGSFARYIAVRANRKDSFYEVPAGGVDICNVQVPIRPAP</sequence>
<keyword evidence="4" id="KW-1185">Reference proteome</keyword>
<proteinExistence type="predicted"/>
<dbReference type="SUPFAM" id="SSF50891">
    <property type="entry name" value="Cyclophilin-like"/>
    <property type="match status" value="1"/>
</dbReference>
<feature type="signal peptide" evidence="1">
    <location>
        <begin position="1"/>
        <end position="20"/>
    </location>
</feature>
<dbReference type="InterPro" id="IPR029000">
    <property type="entry name" value="Cyclophilin-like_dom_sf"/>
</dbReference>
<evidence type="ECO:0000256" key="1">
    <source>
        <dbReference type="SAM" id="SignalP"/>
    </source>
</evidence>
<keyword evidence="3" id="KW-0413">Isomerase</keyword>
<dbReference type="Gene3D" id="2.40.100.10">
    <property type="entry name" value="Cyclophilin-like"/>
    <property type="match status" value="1"/>
</dbReference>
<dbReference type="RefSeq" id="WP_346785959.1">
    <property type="nucleotide sequence ID" value="NZ_JBDLBR010000006.1"/>
</dbReference>
<reference evidence="3 4" key="1">
    <citation type="submission" date="2024-05" db="EMBL/GenBank/DDBJ databases">
        <authorList>
            <person name="Park S."/>
        </authorList>
    </citation>
    <scope>NUCLEOTIDE SEQUENCE [LARGE SCALE GENOMIC DNA]</scope>
    <source>
        <strain evidence="3 4">DGU5</strain>
    </source>
</reference>
<keyword evidence="1" id="KW-0732">Signal</keyword>
<feature type="domain" description="PPIase cyclophilin-type" evidence="2">
    <location>
        <begin position="197"/>
        <end position="272"/>
    </location>
</feature>